<evidence type="ECO:0000256" key="2">
    <source>
        <dbReference type="ARBA" id="ARBA00022741"/>
    </source>
</evidence>
<dbReference type="InterPro" id="IPR027413">
    <property type="entry name" value="GROEL-like_equatorial_sf"/>
</dbReference>
<keyword evidence="4" id="KW-0143">Chaperone</keyword>
<organism evidence="5">
    <name type="scientific">bioreactor metagenome</name>
    <dbReference type="NCBI Taxonomy" id="1076179"/>
    <lineage>
        <taxon>unclassified sequences</taxon>
        <taxon>metagenomes</taxon>
        <taxon>ecological metagenomes</taxon>
    </lineage>
</organism>
<dbReference type="InterPro" id="IPR027410">
    <property type="entry name" value="TCP-1-like_intermed_sf"/>
</dbReference>
<reference evidence="5" key="1">
    <citation type="submission" date="2019-08" db="EMBL/GenBank/DDBJ databases">
        <authorList>
            <person name="Kucharzyk K."/>
            <person name="Murdoch R.W."/>
            <person name="Higgins S."/>
            <person name="Loffler F."/>
        </authorList>
    </citation>
    <scope>NUCLEOTIDE SEQUENCE</scope>
</reference>
<dbReference type="NCBIfam" id="NF009489">
    <property type="entry name" value="PRK12851.1"/>
    <property type="match status" value="1"/>
</dbReference>
<dbReference type="InterPro" id="IPR001844">
    <property type="entry name" value="Cpn60/GroEL"/>
</dbReference>
<dbReference type="Gene3D" id="3.30.260.10">
    <property type="entry name" value="TCP-1-like chaperonin intermediate domain"/>
    <property type="match status" value="1"/>
</dbReference>
<evidence type="ECO:0000256" key="1">
    <source>
        <dbReference type="ARBA" id="ARBA00006607"/>
    </source>
</evidence>
<dbReference type="InterPro" id="IPR018370">
    <property type="entry name" value="Chaperonin_Cpn60_CS"/>
</dbReference>
<dbReference type="NCBIfam" id="NF009488">
    <property type="entry name" value="PRK12850.1"/>
    <property type="match status" value="1"/>
</dbReference>
<gene>
    <name evidence="5" type="primary">groL_21</name>
    <name evidence="5" type="ORF">SDC9_50563</name>
</gene>
<dbReference type="PANTHER" id="PTHR45633">
    <property type="entry name" value="60 KDA HEAT SHOCK PROTEIN, MITOCHONDRIAL"/>
    <property type="match status" value="1"/>
</dbReference>
<dbReference type="FunFam" id="3.50.7.10:FF:000001">
    <property type="entry name" value="60 kDa chaperonin"/>
    <property type="match status" value="1"/>
</dbReference>
<protein>
    <submittedName>
        <fullName evidence="5">60 kDa chaperonin</fullName>
    </submittedName>
</protein>
<dbReference type="SUPFAM" id="SSF52029">
    <property type="entry name" value="GroEL apical domain-like"/>
    <property type="match status" value="1"/>
</dbReference>
<name>A0A644WL24_9ZZZZ</name>
<dbReference type="GO" id="GO:0005524">
    <property type="term" value="F:ATP binding"/>
    <property type="evidence" value="ECO:0007669"/>
    <property type="project" value="UniProtKB-KW"/>
</dbReference>
<comment type="caution">
    <text evidence="5">The sequence shown here is derived from an EMBL/GenBank/DDBJ whole genome shotgun (WGS) entry which is preliminary data.</text>
</comment>
<dbReference type="InterPro" id="IPR002423">
    <property type="entry name" value="Cpn60/GroEL/TCP-1"/>
</dbReference>
<dbReference type="Pfam" id="PF00118">
    <property type="entry name" value="Cpn60_TCP1"/>
    <property type="match status" value="1"/>
</dbReference>
<dbReference type="HAMAP" id="MF_00600">
    <property type="entry name" value="CH60"/>
    <property type="match status" value="1"/>
</dbReference>
<dbReference type="CDD" id="cd03344">
    <property type="entry name" value="GroEL"/>
    <property type="match status" value="1"/>
</dbReference>
<dbReference type="NCBIfam" id="NF000592">
    <property type="entry name" value="PRK00013.1"/>
    <property type="match status" value="1"/>
</dbReference>
<evidence type="ECO:0000256" key="4">
    <source>
        <dbReference type="ARBA" id="ARBA00023186"/>
    </source>
</evidence>
<dbReference type="EMBL" id="VSSQ01001025">
    <property type="protein sequence ID" value="MPM04287.1"/>
    <property type="molecule type" value="Genomic_DNA"/>
</dbReference>
<dbReference type="PROSITE" id="PS00296">
    <property type="entry name" value="CHAPERONINS_CPN60"/>
    <property type="match status" value="1"/>
</dbReference>
<dbReference type="SUPFAM" id="SSF48592">
    <property type="entry name" value="GroEL equatorial domain-like"/>
    <property type="match status" value="1"/>
</dbReference>
<dbReference type="FunFam" id="1.10.560.10:FF:000001">
    <property type="entry name" value="60 kDa chaperonin"/>
    <property type="match status" value="1"/>
</dbReference>
<dbReference type="GO" id="GO:0042026">
    <property type="term" value="P:protein refolding"/>
    <property type="evidence" value="ECO:0007669"/>
    <property type="project" value="InterPro"/>
</dbReference>
<dbReference type="Gene3D" id="3.50.7.10">
    <property type="entry name" value="GroEL"/>
    <property type="match status" value="1"/>
</dbReference>
<dbReference type="AlphaFoldDB" id="A0A644WL24"/>
<accession>A0A644WL24</accession>
<sequence length="542" mass="57564">MAKIIKFDEDARRSMERGVNALADTVKVTLGPKGRNVVLQKSFGSPVITNDGVTIAREIELADPFENMGAQLVKEVATKTNDVAGDGTTTATLLAQAIIREGLKNVAAGANPMILKRGIQAAVEAAVAELKSTTKKVETSEEIAQIASISAGDEEIGKLISEAMDKVGKDGVITVEESKTMGTDLTVVEGMQFDRGYLSAYMVTNTEKMEAVMDNPYILITDKKISNIQEILPILEQIVQSGRSLVIIAEDIEGEALTTLILNKLRGTFNCVAVKAPGFGDRRKEMLRDIAILTGGQVITEELGYELKDTTIDMLGNAATVKIDKENTIIVHGAGSQEEIAERAKQIKSQYEESTSEFDREKLQERLAKLTGGVAVINVGAATETEMKEKKDRVEDALNATRAAVEEGLVSGGGVALLATTKVVSEVAAGLTGDAKTGAKIIEKALEEPVRQIAANAGLEGSVIVEKIKNSAKGIGFDALNEKYVNMIEAGIVDPTKVTRSALQNAASVASMLLTTEAAVADEPKKDEPAMPPMGGGMPGMM</sequence>
<dbReference type="NCBIfam" id="TIGR02348">
    <property type="entry name" value="GroEL"/>
    <property type="match status" value="1"/>
</dbReference>
<evidence type="ECO:0000313" key="5">
    <source>
        <dbReference type="EMBL" id="MPM04287.1"/>
    </source>
</evidence>
<evidence type="ECO:0000256" key="3">
    <source>
        <dbReference type="ARBA" id="ARBA00022840"/>
    </source>
</evidence>
<dbReference type="GO" id="GO:0140662">
    <property type="term" value="F:ATP-dependent protein folding chaperone"/>
    <property type="evidence" value="ECO:0007669"/>
    <property type="project" value="InterPro"/>
</dbReference>
<dbReference type="NCBIfam" id="NF009487">
    <property type="entry name" value="PRK12849.1"/>
    <property type="match status" value="1"/>
</dbReference>
<dbReference type="Gene3D" id="1.10.560.10">
    <property type="entry name" value="GroEL-like equatorial domain"/>
    <property type="match status" value="1"/>
</dbReference>
<proteinExistence type="inferred from homology"/>
<dbReference type="InterPro" id="IPR027409">
    <property type="entry name" value="GroEL-like_apical_dom_sf"/>
</dbReference>
<keyword evidence="2" id="KW-0547">Nucleotide-binding</keyword>
<dbReference type="PRINTS" id="PR00298">
    <property type="entry name" value="CHAPERONIN60"/>
</dbReference>
<dbReference type="SUPFAM" id="SSF54849">
    <property type="entry name" value="GroEL-intermediate domain like"/>
    <property type="match status" value="1"/>
</dbReference>
<keyword evidence="3" id="KW-0067">ATP-binding</keyword>
<comment type="similarity">
    <text evidence="1">Belongs to the chaperonin (HSP60) family.</text>
</comment>